<keyword evidence="2 8" id="KW-1003">Cell membrane</keyword>
<dbReference type="GO" id="GO:0030425">
    <property type="term" value="C:dendrite"/>
    <property type="evidence" value="ECO:0007669"/>
    <property type="project" value="TreeGrafter"/>
</dbReference>
<evidence type="ECO:0000313" key="10">
    <source>
        <dbReference type="EMBL" id="KFB46220.1"/>
    </source>
</evidence>
<keyword evidence="4 8" id="KW-1133">Transmembrane helix</keyword>
<evidence type="ECO:0000256" key="1">
    <source>
        <dbReference type="ARBA" id="ARBA00004651"/>
    </source>
</evidence>
<evidence type="ECO:0000313" key="12">
    <source>
        <dbReference type="Proteomes" id="UP000030765"/>
    </source>
</evidence>
<protein>
    <recommendedName>
        <fullName evidence="8">Gustatory receptor</fullName>
    </recommendedName>
</protein>
<feature type="transmembrane region" description="Helical" evidence="8">
    <location>
        <begin position="204"/>
        <end position="223"/>
    </location>
</feature>
<dbReference type="GO" id="GO:0007635">
    <property type="term" value="P:chemosensory behavior"/>
    <property type="evidence" value="ECO:0007669"/>
    <property type="project" value="TreeGrafter"/>
</dbReference>
<dbReference type="EMBL" id="ATLV01021267">
    <property type="status" value="NOT_ANNOTATED_CDS"/>
    <property type="molecule type" value="Genomic_DNA"/>
</dbReference>
<feature type="compositionally biased region" description="Low complexity" evidence="9">
    <location>
        <begin position="86"/>
        <end position="95"/>
    </location>
</feature>
<dbReference type="GO" id="GO:0030424">
    <property type="term" value="C:axon"/>
    <property type="evidence" value="ECO:0007669"/>
    <property type="project" value="TreeGrafter"/>
</dbReference>
<evidence type="ECO:0000256" key="2">
    <source>
        <dbReference type="ARBA" id="ARBA00022475"/>
    </source>
</evidence>
<accession>A0A084W7M6</accession>
<feature type="transmembrane region" description="Helical" evidence="8">
    <location>
        <begin position="98"/>
        <end position="121"/>
    </location>
</feature>
<keyword evidence="6 8" id="KW-0675">Receptor</keyword>
<dbReference type="GO" id="GO:0005886">
    <property type="term" value="C:plasma membrane"/>
    <property type="evidence" value="ECO:0007669"/>
    <property type="project" value="UniProtKB-SubCell"/>
</dbReference>
<feature type="transmembrane region" description="Helical" evidence="8">
    <location>
        <begin position="239"/>
        <end position="267"/>
    </location>
</feature>
<dbReference type="Proteomes" id="UP000030765">
    <property type="component" value="Unassembled WGS sequence"/>
</dbReference>
<evidence type="ECO:0000256" key="9">
    <source>
        <dbReference type="SAM" id="MobiDB-lite"/>
    </source>
</evidence>
<dbReference type="PANTHER" id="PTHR21143">
    <property type="entry name" value="INVERTEBRATE GUSTATORY RECEPTOR"/>
    <property type="match status" value="1"/>
</dbReference>
<dbReference type="STRING" id="74873.A0A084W7M6"/>
<dbReference type="OrthoDB" id="6478931at2759"/>
<evidence type="ECO:0000256" key="6">
    <source>
        <dbReference type="ARBA" id="ARBA00023170"/>
    </source>
</evidence>
<dbReference type="GO" id="GO:0050909">
    <property type="term" value="P:sensory perception of taste"/>
    <property type="evidence" value="ECO:0007669"/>
    <property type="project" value="InterPro"/>
</dbReference>
<dbReference type="AlphaFoldDB" id="A0A084W7M6"/>
<dbReference type="GO" id="GO:0007165">
    <property type="term" value="P:signal transduction"/>
    <property type="evidence" value="ECO:0007669"/>
    <property type="project" value="UniProtKB-KW"/>
</dbReference>
<keyword evidence="7 8" id="KW-0807">Transducer</keyword>
<reference evidence="11" key="2">
    <citation type="submission" date="2020-05" db="UniProtKB">
        <authorList>
            <consortium name="EnsemblMetazoa"/>
        </authorList>
    </citation>
    <scope>IDENTIFICATION</scope>
</reference>
<feature type="transmembrane region" description="Helical" evidence="8">
    <location>
        <begin position="438"/>
        <end position="456"/>
    </location>
</feature>
<comment type="subcellular location">
    <subcellularLocation>
        <location evidence="1 8">Cell membrane</location>
        <topology evidence="1 8">Multi-pass membrane protein</topology>
    </subcellularLocation>
</comment>
<keyword evidence="12" id="KW-1185">Reference proteome</keyword>
<dbReference type="GO" id="GO:0008049">
    <property type="term" value="P:male courtship behavior"/>
    <property type="evidence" value="ECO:0007669"/>
    <property type="project" value="TreeGrafter"/>
</dbReference>
<sequence length="462" mass="51576">MARRRWQLDLQTALIPLYVVSKFCCVNAYTYRWLSLRNAPSSVRSAGNTGKTVETNLNPPSHVAVTLTDAFVDGSQHPDDPQGKESSSSSSSPSSSPCAMLSFSALGILHAVGCSVGYATYHTVSTLTQTSRFTDPNLVRVAISLKNQYTGCIMVLALVGLSALKQPTLDALLRTLLRVDEQLATIRTGLPSRLQTPTVNNNTVWLRNVVLMLVVGVSVKAYLERKNCLMYIRDSGAPWYYYCLVLCFVPQTLFVVCQLQSVAYALLLRDRFAQLNHWLRQLQPYLARGSGTAFWSLGRIAATHGELVKAVRLLNDTFGVQNAILLLNQFVTLVELGYNTCMMIVRPSEDGSPQDSLDDFHETLTWVAWFVLEIFVLCYFSHVTVDEAQSTASLLRLPTAYDVEQGRHFRMVSLEHMNLMSRKISITSGDLYDIDMSLFYAIIGATSTYLIILIQFDQSFNQ</sequence>
<evidence type="ECO:0000256" key="4">
    <source>
        <dbReference type="ARBA" id="ARBA00022989"/>
    </source>
</evidence>
<feature type="transmembrane region" description="Helical" evidence="8">
    <location>
        <begin position="366"/>
        <end position="385"/>
    </location>
</feature>
<keyword evidence="5 8" id="KW-0472">Membrane</keyword>
<evidence type="ECO:0000256" key="3">
    <source>
        <dbReference type="ARBA" id="ARBA00022692"/>
    </source>
</evidence>
<dbReference type="Pfam" id="PF08395">
    <property type="entry name" value="7tm_7"/>
    <property type="match status" value="1"/>
</dbReference>
<dbReference type="EMBL" id="KE525315">
    <property type="protein sequence ID" value="KFB46220.1"/>
    <property type="molecule type" value="Genomic_DNA"/>
</dbReference>
<gene>
    <name evidence="10" type="ORF">ZHAS_00014226</name>
</gene>
<feature type="transmembrane region" description="Helical" evidence="8">
    <location>
        <begin position="141"/>
        <end position="164"/>
    </location>
</feature>
<evidence type="ECO:0000313" key="11">
    <source>
        <dbReference type="EnsemblMetazoa" id="ASIC014226-PA"/>
    </source>
</evidence>
<dbReference type="EnsemblMetazoa" id="ASIC014226-RA">
    <property type="protein sequence ID" value="ASIC014226-PA"/>
    <property type="gene ID" value="ASIC014226"/>
</dbReference>
<dbReference type="GO" id="GO:0043025">
    <property type="term" value="C:neuronal cell body"/>
    <property type="evidence" value="ECO:0007669"/>
    <property type="project" value="TreeGrafter"/>
</dbReference>
<comment type="caution">
    <text evidence="8">Lacks conserved residue(s) required for the propagation of feature annotation.</text>
</comment>
<organism evidence="10">
    <name type="scientific">Anopheles sinensis</name>
    <name type="common">Mosquito</name>
    <dbReference type="NCBI Taxonomy" id="74873"/>
    <lineage>
        <taxon>Eukaryota</taxon>
        <taxon>Metazoa</taxon>
        <taxon>Ecdysozoa</taxon>
        <taxon>Arthropoda</taxon>
        <taxon>Hexapoda</taxon>
        <taxon>Insecta</taxon>
        <taxon>Pterygota</taxon>
        <taxon>Neoptera</taxon>
        <taxon>Endopterygota</taxon>
        <taxon>Diptera</taxon>
        <taxon>Nematocera</taxon>
        <taxon>Culicoidea</taxon>
        <taxon>Culicidae</taxon>
        <taxon>Anophelinae</taxon>
        <taxon>Anopheles</taxon>
    </lineage>
</organism>
<reference evidence="10 12" key="1">
    <citation type="journal article" date="2014" name="BMC Genomics">
        <title>Genome sequence of Anopheles sinensis provides insight into genetics basis of mosquito competence for malaria parasites.</title>
        <authorList>
            <person name="Zhou D."/>
            <person name="Zhang D."/>
            <person name="Ding G."/>
            <person name="Shi L."/>
            <person name="Hou Q."/>
            <person name="Ye Y."/>
            <person name="Xu Y."/>
            <person name="Zhou H."/>
            <person name="Xiong C."/>
            <person name="Li S."/>
            <person name="Yu J."/>
            <person name="Hong S."/>
            <person name="Yu X."/>
            <person name="Zou P."/>
            <person name="Chen C."/>
            <person name="Chang X."/>
            <person name="Wang W."/>
            <person name="Lv Y."/>
            <person name="Sun Y."/>
            <person name="Ma L."/>
            <person name="Shen B."/>
            <person name="Zhu C."/>
        </authorList>
    </citation>
    <scope>NUCLEOTIDE SEQUENCE [LARGE SCALE GENOMIC DNA]</scope>
</reference>
<feature type="region of interest" description="Disordered" evidence="9">
    <location>
        <begin position="74"/>
        <end position="95"/>
    </location>
</feature>
<dbReference type="VEuPathDB" id="VectorBase:ASIC014226"/>
<dbReference type="OMA" id="NCLMYIR"/>
<evidence type="ECO:0000256" key="7">
    <source>
        <dbReference type="ARBA" id="ARBA00023224"/>
    </source>
</evidence>
<keyword evidence="3 8" id="KW-0812">Transmembrane</keyword>
<comment type="similarity">
    <text evidence="8">Belongs to the insect chemoreceptor superfamily. Gustatory receptor (GR) family.</text>
</comment>
<dbReference type="InterPro" id="IPR013604">
    <property type="entry name" value="7TM_chemorcpt"/>
</dbReference>
<evidence type="ECO:0000256" key="5">
    <source>
        <dbReference type="ARBA" id="ARBA00023136"/>
    </source>
</evidence>
<evidence type="ECO:0000256" key="8">
    <source>
        <dbReference type="RuleBase" id="RU363108"/>
    </source>
</evidence>
<comment type="function">
    <text evidence="8">Gustatory receptor which mediates acceptance or avoidance behavior, depending on its substrates.</text>
</comment>
<dbReference type="PANTHER" id="PTHR21143:SF104">
    <property type="entry name" value="GUSTATORY RECEPTOR 8A-RELATED"/>
    <property type="match status" value="1"/>
</dbReference>
<name>A0A084W7M6_ANOSI</name>
<proteinExistence type="inferred from homology"/>